<keyword evidence="3" id="KW-1185">Reference proteome</keyword>
<evidence type="ECO:0000313" key="3">
    <source>
        <dbReference type="Proteomes" id="UP000712080"/>
    </source>
</evidence>
<dbReference type="AlphaFoldDB" id="A0A972JI34"/>
<dbReference type="InterPro" id="IPR032710">
    <property type="entry name" value="NTF2-like_dom_sf"/>
</dbReference>
<protein>
    <submittedName>
        <fullName evidence="2">Nuclear transport factor 2 family protein</fullName>
    </submittedName>
</protein>
<name>A0A972JI34_9FLAO</name>
<sequence length="118" mass="13724">MEPIYKDLIEQTYANFNARDIDAAFTAMDPDVEWPSGWESGYLVGFEEVRDYWTHQWKQINTTLHPIGYKSLSDDRVEVEVHQIAKDLSGALLYEGKVKHVYSFENGLIKAMEIENEH</sequence>
<organism evidence="2 3">
    <name type="scientific">Flavobacterium silvaticum</name>
    <dbReference type="NCBI Taxonomy" id="1852020"/>
    <lineage>
        <taxon>Bacteria</taxon>
        <taxon>Pseudomonadati</taxon>
        <taxon>Bacteroidota</taxon>
        <taxon>Flavobacteriia</taxon>
        <taxon>Flavobacteriales</taxon>
        <taxon>Flavobacteriaceae</taxon>
        <taxon>Flavobacterium</taxon>
    </lineage>
</organism>
<evidence type="ECO:0000313" key="2">
    <source>
        <dbReference type="EMBL" id="NMH26892.1"/>
    </source>
</evidence>
<dbReference type="SUPFAM" id="SSF54427">
    <property type="entry name" value="NTF2-like"/>
    <property type="match status" value="1"/>
</dbReference>
<comment type="caution">
    <text evidence="2">The sequence shown here is derived from an EMBL/GenBank/DDBJ whole genome shotgun (WGS) entry which is preliminary data.</text>
</comment>
<dbReference type="Proteomes" id="UP000712080">
    <property type="component" value="Unassembled WGS sequence"/>
</dbReference>
<dbReference type="RefSeq" id="WP_169525900.1">
    <property type="nucleotide sequence ID" value="NZ_JAAMPU010000097.1"/>
</dbReference>
<proteinExistence type="predicted"/>
<accession>A0A972JI34</accession>
<dbReference type="Pfam" id="PF12680">
    <property type="entry name" value="SnoaL_2"/>
    <property type="match status" value="1"/>
</dbReference>
<feature type="domain" description="SnoaL-like" evidence="1">
    <location>
        <begin position="9"/>
        <end position="111"/>
    </location>
</feature>
<reference evidence="2" key="1">
    <citation type="submission" date="2020-02" db="EMBL/GenBank/DDBJ databases">
        <title>Flavobacterium sp. genome.</title>
        <authorList>
            <person name="Jung H.S."/>
            <person name="Baek J.H."/>
            <person name="Jeon C.O."/>
        </authorList>
    </citation>
    <scope>NUCLEOTIDE SEQUENCE</scope>
    <source>
        <strain evidence="2">SE-s28</strain>
    </source>
</reference>
<gene>
    <name evidence="2" type="ORF">G6047_02505</name>
</gene>
<dbReference type="InterPro" id="IPR037401">
    <property type="entry name" value="SnoaL-like"/>
</dbReference>
<evidence type="ECO:0000259" key="1">
    <source>
        <dbReference type="Pfam" id="PF12680"/>
    </source>
</evidence>
<dbReference type="EMBL" id="JAAMPU010000097">
    <property type="protein sequence ID" value="NMH26892.1"/>
    <property type="molecule type" value="Genomic_DNA"/>
</dbReference>
<dbReference type="Gene3D" id="3.10.450.50">
    <property type="match status" value="1"/>
</dbReference>